<keyword evidence="4" id="KW-0808">Transferase</keyword>
<evidence type="ECO:0000259" key="3">
    <source>
        <dbReference type="Pfam" id="PF08241"/>
    </source>
</evidence>
<keyword evidence="2" id="KW-0812">Transmembrane</keyword>
<dbReference type="Proteomes" id="UP000263377">
    <property type="component" value="Unassembled WGS sequence"/>
</dbReference>
<keyword evidence="5" id="KW-1185">Reference proteome</keyword>
<evidence type="ECO:0000256" key="2">
    <source>
        <dbReference type="SAM" id="Phobius"/>
    </source>
</evidence>
<dbReference type="GO" id="GO:0008757">
    <property type="term" value="F:S-adenosylmethionine-dependent methyltransferase activity"/>
    <property type="evidence" value="ECO:0007669"/>
    <property type="project" value="InterPro"/>
</dbReference>
<evidence type="ECO:0000313" key="5">
    <source>
        <dbReference type="Proteomes" id="UP000263377"/>
    </source>
</evidence>
<feature type="region of interest" description="Disordered" evidence="1">
    <location>
        <begin position="1"/>
        <end position="25"/>
    </location>
</feature>
<sequence length="269" mass="27810">MTASAASAASVPAPAPGPVPDGPRPSGVREVVRYNWPMYAAGAFTVVAGGVLARRLPGPAAALARAAAATAAGYLALGTLATWCVYDRSGLHSYDWLPALLPDGPGDHLVISTGLDEAGRPLAARHPGARGRLADLYDPALTSSGSIRRARRHAPPAPGGIPARPDALPAATGTLDTVFAVFAAHELRRPADRTALFAEAARTLRPGGTLLLVEHLRDAANTAVYGPGAWHFLPRATWLRHAAEAGLHPAAERRIAGLVTAFALRKPAS</sequence>
<dbReference type="EMBL" id="QVIG01000003">
    <property type="protein sequence ID" value="RGD55511.1"/>
    <property type="molecule type" value="Genomic_DNA"/>
</dbReference>
<keyword evidence="2" id="KW-1133">Transmembrane helix</keyword>
<feature type="compositionally biased region" description="Low complexity" evidence="1">
    <location>
        <begin position="1"/>
        <end position="12"/>
    </location>
</feature>
<dbReference type="InterPro" id="IPR029063">
    <property type="entry name" value="SAM-dependent_MTases_sf"/>
</dbReference>
<feature type="transmembrane region" description="Helical" evidence="2">
    <location>
        <begin position="60"/>
        <end position="83"/>
    </location>
</feature>
<dbReference type="AlphaFoldDB" id="A0A372ZIC8"/>
<reference evidence="4 5" key="1">
    <citation type="submission" date="2018-08" db="EMBL/GenBank/DDBJ databases">
        <title>Diversity &amp; Physiological Properties of Lignin-Decomposing Actinobacteria from Soil.</title>
        <authorList>
            <person name="Roh S.G."/>
            <person name="Kim S.B."/>
        </authorList>
    </citation>
    <scope>NUCLEOTIDE SEQUENCE [LARGE SCALE GENOMIC DNA]</scope>
    <source>
        <strain evidence="4 5">MMS17-GH009</strain>
    </source>
</reference>
<gene>
    <name evidence="4" type="ORF">DR950_39820</name>
</gene>
<comment type="caution">
    <text evidence="4">The sequence shown here is derived from an EMBL/GenBank/DDBJ whole genome shotgun (WGS) entry which is preliminary data.</text>
</comment>
<organism evidence="4 5">
    <name type="scientific">Kitasatospora xanthocidica</name>
    <dbReference type="NCBI Taxonomy" id="83382"/>
    <lineage>
        <taxon>Bacteria</taxon>
        <taxon>Bacillati</taxon>
        <taxon>Actinomycetota</taxon>
        <taxon>Actinomycetes</taxon>
        <taxon>Kitasatosporales</taxon>
        <taxon>Streptomycetaceae</taxon>
        <taxon>Kitasatospora</taxon>
    </lineage>
</organism>
<dbReference type="GO" id="GO:0032259">
    <property type="term" value="P:methylation"/>
    <property type="evidence" value="ECO:0007669"/>
    <property type="project" value="UniProtKB-KW"/>
</dbReference>
<keyword evidence="2" id="KW-0472">Membrane</keyword>
<dbReference type="RefSeq" id="WP_117492873.1">
    <property type="nucleotide sequence ID" value="NZ_QVIG01000003.1"/>
</dbReference>
<evidence type="ECO:0000256" key="1">
    <source>
        <dbReference type="SAM" id="MobiDB-lite"/>
    </source>
</evidence>
<dbReference type="Gene3D" id="3.40.50.150">
    <property type="entry name" value="Vaccinia Virus protein VP39"/>
    <property type="match status" value="1"/>
</dbReference>
<dbReference type="SUPFAM" id="SSF53335">
    <property type="entry name" value="S-adenosyl-L-methionine-dependent methyltransferases"/>
    <property type="match status" value="1"/>
</dbReference>
<name>A0A372ZIC8_9ACTN</name>
<dbReference type="Pfam" id="PF08241">
    <property type="entry name" value="Methyltransf_11"/>
    <property type="match status" value="1"/>
</dbReference>
<evidence type="ECO:0000313" key="4">
    <source>
        <dbReference type="EMBL" id="RGD55511.1"/>
    </source>
</evidence>
<keyword evidence="4" id="KW-0489">Methyltransferase</keyword>
<feature type="transmembrane region" description="Helical" evidence="2">
    <location>
        <begin position="36"/>
        <end position="53"/>
    </location>
</feature>
<protein>
    <submittedName>
        <fullName evidence="4">Class I SAM-dependent methyltransferase</fullName>
    </submittedName>
</protein>
<accession>A0A372ZIC8</accession>
<feature type="compositionally biased region" description="Pro residues" evidence="1">
    <location>
        <begin position="13"/>
        <end position="23"/>
    </location>
</feature>
<dbReference type="InterPro" id="IPR013216">
    <property type="entry name" value="Methyltransf_11"/>
</dbReference>
<feature type="domain" description="Methyltransferase type 11" evidence="3">
    <location>
        <begin position="144"/>
        <end position="211"/>
    </location>
</feature>
<proteinExistence type="predicted"/>